<dbReference type="PATRIC" id="fig|595434.4.peg.2938"/>
<evidence type="ECO:0000313" key="2">
    <source>
        <dbReference type="EMBL" id="KLU04814.1"/>
    </source>
</evidence>
<organism evidence="2 3">
    <name type="scientific">Rhodopirellula islandica</name>
    <dbReference type="NCBI Taxonomy" id="595434"/>
    <lineage>
        <taxon>Bacteria</taxon>
        <taxon>Pseudomonadati</taxon>
        <taxon>Planctomycetota</taxon>
        <taxon>Planctomycetia</taxon>
        <taxon>Pirellulales</taxon>
        <taxon>Pirellulaceae</taxon>
        <taxon>Rhodopirellula</taxon>
    </lineage>
</organism>
<dbReference type="EMBL" id="LECT01000025">
    <property type="protein sequence ID" value="KLU04814.1"/>
    <property type="molecule type" value="Genomic_DNA"/>
</dbReference>
<keyword evidence="1" id="KW-1133">Transmembrane helix</keyword>
<evidence type="ECO:0000313" key="3">
    <source>
        <dbReference type="Proteomes" id="UP000036367"/>
    </source>
</evidence>
<comment type="caution">
    <text evidence="2">The sequence shown here is derived from an EMBL/GenBank/DDBJ whole genome shotgun (WGS) entry which is preliminary data.</text>
</comment>
<dbReference type="STRING" id="595434.RISK_003082"/>
<keyword evidence="1" id="KW-0812">Transmembrane</keyword>
<dbReference type="AlphaFoldDB" id="A0A0J1EGZ5"/>
<proteinExistence type="predicted"/>
<gene>
    <name evidence="2" type="ORF">RISK_003082</name>
</gene>
<name>A0A0J1EGZ5_RHOIS</name>
<reference evidence="2" key="1">
    <citation type="submission" date="2015-05" db="EMBL/GenBank/DDBJ databases">
        <title>Permanent draft genome of Rhodopirellula islandicus K833.</title>
        <authorList>
            <person name="Kizina J."/>
            <person name="Richter M."/>
            <person name="Glockner F.O."/>
            <person name="Harder J."/>
        </authorList>
    </citation>
    <scope>NUCLEOTIDE SEQUENCE [LARGE SCALE GENOMIC DNA]</scope>
    <source>
        <strain evidence="2">K833</strain>
    </source>
</reference>
<evidence type="ECO:0000256" key="1">
    <source>
        <dbReference type="SAM" id="Phobius"/>
    </source>
</evidence>
<feature type="transmembrane region" description="Helical" evidence="1">
    <location>
        <begin position="12"/>
        <end position="32"/>
    </location>
</feature>
<keyword evidence="1" id="KW-0472">Membrane</keyword>
<accession>A0A0J1EGZ5</accession>
<protein>
    <recommendedName>
        <fullName evidence="4">Transmembrane protein</fullName>
    </recommendedName>
</protein>
<sequence>MQIHTCCVSRSPLPWATFFFSVLTAWSLMMVIPPTMKRDATFAARHSFAPF</sequence>
<keyword evidence="3" id="KW-1185">Reference proteome</keyword>
<evidence type="ECO:0008006" key="4">
    <source>
        <dbReference type="Google" id="ProtNLM"/>
    </source>
</evidence>
<dbReference type="Proteomes" id="UP000036367">
    <property type="component" value="Unassembled WGS sequence"/>
</dbReference>